<gene>
    <name evidence="1" type="ORF">QGN17_10780</name>
</gene>
<name>A0ABT6N1T3_9SPHN</name>
<protein>
    <submittedName>
        <fullName evidence="1">Uncharacterized protein</fullName>
    </submittedName>
</protein>
<organism evidence="1 2">
    <name type="scientific">Sphingomonas oryzagri</name>
    <dbReference type="NCBI Taxonomy" id="3042314"/>
    <lineage>
        <taxon>Bacteria</taxon>
        <taxon>Pseudomonadati</taxon>
        <taxon>Pseudomonadota</taxon>
        <taxon>Alphaproteobacteria</taxon>
        <taxon>Sphingomonadales</taxon>
        <taxon>Sphingomonadaceae</taxon>
        <taxon>Sphingomonas</taxon>
    </lineage>
</organism>
<dbReference type="EMBL" id="JARYGZ010000001">
    <property type="protein sequence ID" value="MDH7639215.1"/>
    <property type="molecule type" value="Genomic_DNA"/>
</dbReference>
<dbReference type="RefSeq" id="WP_281044477.1">
    <property type="nucleotide sequence ID" value="NZ_JARYGZ010000001.1"/>
</dbReference>
<keyword evidence="2" id="KW-1185">Reference proteome</keyword>
<comment type="caution">
    <text evidence="1">The sequence shown here is derived from an EMBL/GenBank/DDBJ whole genome shotgun (WGS) entry which is preliminary data.</text>
</comment>
<evidence type="ECO:0000313" key="1">
    <source>
        <dbReference type="EMBL" id="MDH7639215.1"/>
    </source>
</evidence>
<accession>A0ABT6N1T3</accession>
<proteinExistence type="predicted"/>
<dbReference type="Proteomes" id="UP001160625">
    <property type="component" value="Unassembled WGS sequence"/>
</dbReference>
<sequence>MTSNRKTLSLRLGGEDETPTLGQTEILAHAIEHELCVRALYNRGRIILAPHILYERHGEAHVDGVVLERDGAKPAEVKLGTLKIIGLRDVVMTMEPVRPMASFDAHDPKYAEKILAVIGG</sequence>
<evidence type="ECO:0000313" key="2">
    <source>
        <dbReference type="Proteomes" id="UP001160625"/>
    </source>
</evidence>
<reference evidence="1" key="1">
    <citation type="submission" date="2023-04" db="EMBL/GenBank/DDBJ databases">
        <title>Sphingomonas sp. MAHUQ-71 isolated from rice field.</title>
        <authorList>
            <person name="Huq M.A."/>
        </authorList>
    </citation>
    <scope>NUCLEOTIDE SEQUENCE</scope>
    <source>
        <strain evidence="1">MAHUQ-71</strain>
    </source>
</reference>